<protein>
    <recommendedName>
        <fullName evidence="8">Transferase</fullName>
    </recommendedName>
</protein>
<dbReference type="RefSeq" id="WP_212527804.1">
    <property type="nucleotide sequence ID" value="NZ_JAGSOG010000026.1"/>
</dbReference>
<keyword evidence="3" id="KW-0677">Repeat</keyword>
<keyword evidence="7" id="KW-1185">Reference proteome</keyword>
<accession>A0A941EKJ3</accession>
<dbReference type="InterPro" id="IPR050179">
    <property type="entry name" value="Trans_hexapeptide_repeat"/>
</dbReference>
<evidence type="ECO:0000256" key="5">
    <source>
        <dbReference type="ARBA" id="ARBA00023154"/>
    </source>
</evidence>
<reference evidence="6" key="1">
    <citation type="submission" date="2021-04" db="EMBL/GenBank/DDBJ databases">
        <title>Genome based classification of Actinospica acidithermotolerans sp. nov., an actinobacterium isolated from an Indonesian hot spring.</title>
        <authorList>
            <person name="Kusuma A.B."/>
            <person name="Putra K.E."/>
            <person name="Nafisah S."/>
            <person name="Loh J."/>
            <person name="Nouioui I."/>
            <person name="Goodfellow M."/>
        </authorList>
    </citation>
    <scope>NUCLEOTIDE SEQUENCE</scope>
    <source>
        <strain evidence="6">CSCA 57</strain>
    </source>
</reference>
<dbReference type="GO" id="GO:0009085">
    <property type="term" value="P:lysine biosynthetic process"/>
    <property type="evidence" value="ECO:0007669"/>
    <property type="project" value="UniProtKB-KW"/>
</dbReference>
<dbReference type="Proteomes" id="UP000675781">
    <property type="component" value="Unassembled WGS sequence"/>
</dbReference>
<name>A0A941EKJ3_9ACTN</name>
<dbReference type="AlphaFoldDB" id="A0A941EKJ3"/>
<dbReference type="PROSITE" id="PS00101">
    <property type="entry name" value="HEXAPEP_TRANSFERASES"/>
    <property type="match status" value="1"/>
</dbReference>
<sequence length="265" mass="27394">MTQRATRRPQLRADVRDLVEAGLLEIGDGAHIAVSAVFEPADHLGTLRPILIGERARIEAGAVVHGGVSIAAGARIEEHAVVGKPELGYAVGQNYPGAGAPTEIGENAVIRSGAIVYAGVRIGAGSAIGHHTLLRSLVVIGAGSQLGYGMSVERATRIGDGVRCSPLTHLTSEVQVADRVFLGAGIRTVNDKELIWRETGREPVLAPPRFERGAKVGSGAVILGGITIGEGALVGAGAVVTRDIPPGARAYGVPARVQQRKEETA</sequence>
<dbReference type="InterPro" id="IPR018357">
    <property type="entry name" value="Hexapep_transf_CS"/>
</dbReference>
<dbReference type="Pfam" id="PF00132">
    <property type="entry name" value="Hexapep"/>
    <property type="match status" value="3"/>
</dbReference>
<keyword evidence="4" id="KW-0220">Diaminopimelate biosynthesis</keyword>
<evidence type="ECO:0000256" key="2">
    <source>
        <dbReference type="ARBA" id="ARBA00022679"/>
    </source>
</evidence>
<keyword evidence="1" id="KW-0028">Amino-acid biosynthesis</keyword>
<evidence type="ECO:0008006" key="8">
    <source>
        <dbReference type="Google" id="ProtNLM"/>
    </source>
</evidence>
<keyword evidence="2" id="KW-0808">Transferase</keyword>
<evidence type="ECO:0000313" key="6">
    <source>
        <dbReference type="EMBL" id="MBR7833282.1"/>
    </source>
</evidence>
<dbReference type="EMBL" id="JAGSOG010000026">
    <property type="protein sequence ID" value="MBR7833282.1"/>
    <property type="molecule type" value="Genomic_DNA"/>
</dbReference>
<organism evidence="6 7">
    <name type="scientific">Actinospica durhamensis</name>
    <dbReference type="NCBI Taxonomy" id="1508375"/>
    <lineage>
        <taxon>Bacteria</taxon>
        <taxon>Bacillati</taxon>
        <taxon>Actinomycetota</taxon>
        <taxon>Actinomycetes</taxon>
        <taxon>Catenulisporales</taxon>
        <taxon>Actinospicaceae</taxon>
        <taxon>Actinospica</taxon>
    </lineage>
</organism>
<dbReference type="InterPro" id="IPR011004">
    <property type="entry name" value="Trimer_LpxA-like_sf"/>
</dbReference>
<gene>
    <name evidence="6" type="ORF">KDL01_08395</name>
</gene>
<dbReference type="Gene3D" id="2.160.10.10">
    <property type="entry name" value="Hexapeptide repeat proteins"/>
    <property type="match status" value="2"/>
</dbReference>
<dbReference type="PANTHER" id="PTHR43300:SF10">
    <property type="entry name" value="2,3,4,5-TETRAHYDROPYRIDINE-2,6-DICARBOXYLATE N-ACETYLTRANSFERASE"/>
    <property type="match status" value="1"/>
</dbReference>
<evidence type="ECO:0000256" key="3">
    <source>
        <dbReference type="ARBA" id="ARBA00022737"/>
    </source>
</evidence>
<evidence type="ECO:0000313" key="7">
    <source>
        <dbReference type="Proteomes" id="UP000675781"/>
    </source>
</evidence>
<dbReference type="PANTHER" id="PTHR43300">
    <property type="entry name" value="ACETYLTRANSFERASE"/>
    <property type="match status" value="1"/>
</dbReference>
<evidence type="ECO:0000256" key="1">
    <source>
        <dbReference type="ARBA" id="ARBA00022605"/>
    </source>
</evidence>
<dbReference type="SUPFAM" id="SSF51161">
    <property type="entry name" value="Trimeric LpxA-like enzymes"/>
    <property type="match status" value="2"/>
</dbReference>
<dbReference type="InterPro" id="IPR001451">
    <property type="entry name" value="Hexapep"/>
</dbReference>
<proteinExistence type="predicted"/>
<evidence type="ECO:0000256" key="4">
    <source>
        <dbReference type="ARBA" id="ARBA00022915"/>
    </source>
</evidence>
<dbReference type="GO" id="GO:0019877">
    <property type="term" value="P:diaminopimelate biosynthetic process"/>
    <property type="evidence" value="ECO:0007669"/>
    <property type="project" value="UniProtKB-KW"/>
</dbReference>
<keyword evidence="5" id="KW-0457">Lysine biosynthesis</keyword>
<comment type="caution">
    <text evidence="6">The sequence shown here is derived from an EMBL/GenBank/DDBJ whole genome shotgun (WGS) entry which is preliminary data.</text>
</comment>
<dbReference type="GO" id="GO:0016740">
    <property type="term" value="F:transferase activity"/>
    <property type="evidence" value="ECO:0007669"/>
    <property type="project" value="UniProtKB-KW"/>
</dbReference>